<dbReference type="EMBL" id="KN880527">
    <property type="protein sequence ID" value="KIY67384.1"/>
    <property type="molecule type" value="Genomic_DNA"/>
</dbReference>
<evidence type="ECO:0000313" key="2">
    <source>
        <dbReference type="EMBL" id="KIY67384.1"/>
    </source>
</evidence>
<evidence type="ECO:0000259" key="1">
    <source>
        <dbReference type="Pfam" id="PF13302"/>
    </source>
</evidence>
<dbReference type="SUPFAM" id="SSF55729">
    <property type="entry name" value="Acyl-CoA N-acyltransferases (Nat)"/>
    <property type="match status" value="1"/>
</dbReference>
<dbReference type="Pfam" id="PF13302">
    <property type="entry name" value="Acetyltransf_3"/>
    <property type="match status" value="1"/>
</dbReference>
<dbReference type="OrthoDB" id="64477at2759"/>
<feature type="domain" description="N-acetyltransferase" evidence="1">
    <location>
        <begin position="94"/>
        <end position="188"/>
    </location>
</feature>
<gene>
    <name evidence="2" type="ORF">CYLTODRAFT_294073</name>
</gene>
<evidence type="ECO:0000313" key="3">
    <source>
        <dbReference type="Proteomes" id="UP000054007"/>
    </source>
</evidence>
<dbReference type="Proteomes" id="UP000054007">
    <property type="component" value="Unassembled WGS sequence"/>
</dbReference>
<dbReference type="InterPro" id="IPR000182">
    <property type="entry name" value="GNAT_dom"/>
</dbReference>
<sequence length="281" mass="31450">MPTSPGQLPRNSPLDAFPSIDSVENNELKEAVKHLQDAIEDAKPALDAIDDNNTWAQTTQKQSNLVKPKNLDRIWTAFDPLMADKDYLAGSKRKVREYVQKAYNATFSVTSRITKERALVGFVYLTSSKAGVKTLVRDAIDPSAPPCFNIGAALFSPERGWGYAQKALTQMLKLAFGSLGAHRVQAHVVDGPLKMTALRVFNELSFTYEGTQRRALYSPLFANWKDVTTLAVLDTDWMVHQHLLDLGTTVPGRNLELWDAMFERQEHERSILLKRSNASSD</sequence>
<proteinExistence type="predicted"/>
<dbReference type="Gene3D" id="3.40.630.30">
    <property type="match status" value="1"/>
</dbReference>
<protein>
    <recommendedName>
        <fullName evidence="1">N-acetyltransferase domain-containing protein</fullName>
    </recommendedName>
</protein>
<dbReference type="InterPro" id="IPR016181">
    <property type="entry name" value="Acyl_CoA_acyltransferase"/>
</dbReference>
<reference evidence="2 3" key="1">
    <citation type="journal article" date="2015" name="Fungal Genet. Biol.">
        <title>Evolution of novel wood decay mechanisms in Agaricales revealed by the genome sequences of Fistulina hepatica and Cylindrobasidium torrendii.</title>
        <authorList>
            <person name="Floudas D."/>
            <person name="Held B.W."/>
            <person name="Riley R."/>
            <person name="Nagy L.G."/>
            <person name="Koehler G."/>
            <person name="Ransdell A.S."/>
            <person name="Younus H."/>
            <person name="Chow J."/>
            <person name="Chiniquy J."/>
            <person name="Lipzen A."/>
            <person name="Tritt A."/>
            <person name="Sun H."/>
            <person name="Haridas S."/>
            <person name="LaButti K."/>
            <person name="Ohm R.A."/>
            <person name="Kues U."/>
            <person name="Blanchette R.A."/>
            <person name="Grigoriev I.V."/>
            <person name="Minto R.E."/>
            <person name="Hibbett D.S."/>
        </authorList>
    </citation>
    <scope>NUCLEOTIDE SEQUENCE [LARGE SCALE GENOMIC DNA]</scope>
    <source>
        <strain evidence="2 3">FP15055 ss-10</strain>
    </source>
</reference>
<organism evidence="2 3">
    <name type="scientific">Cylindrobasidium torrendii FP15055 ss-10</name>
    <dbReference type="NCBI Taxonomy" id="1314674"/>
    <lineage>
        <taxon>Eukaryota</taxon>
        <taxon>Fungi</taxon>
        <taxon>Dikarya</taxon>
        <taxon>Basidiomycota</taxon>
        <taxon>Agaricomycotina</taxon>
        <taxon>Agaricomycetes</taxon>
        <taxon>Agaricomycetidae</taxon>
        <taxon>Agaricales</taxon>
        <taxon>Marasmiineae</taxon>
        <taxon>Physalacriaceae</taxon>
        <taxon>Cylindrobasidium</taxon>
    </lineage>
</organism>
<name>A0A0D7BB35_9AGAR</name>
<keyword evidence="3" id="KW-1185">Reference proteome</keyword>
<dbReference type="AlphaFoldDB" id="A0A0D7BB35"/>
<dbReference type="GO" id="GO:0016747">
    <property type="term" value="F:acyltransferase activity, transferring groups other than amino-acyl groups"/>
    <property type="evidence" value="ECO:0007669"/>
    <property type="project" value="InterPro"/>
</dbReference>
<accession>A0A0D7BB35</accession>